<dbReference type="InParanoid" id="A0A6I9U5J9"/>
<dbReference type="PANTHER" id="PTHR33070">
    <property type="entry name" value="OS06G0725500 PROTEIN"/>
    <property type="match status" value="1"/>
</dbReference>
<accession>A0A6I9U5J9</accession>
<name>A0A6I9U5J9_SESIN</name>
<dbReference type="PANTHER" id="PTHR33070:SF129">
    <property type="entry name" value="DUF241 DOMAIN PROTEIN"/>
    <property type="match status" value="1"/>
</dbReference>
<reference evidence="4" key="1">
    <citation type="submission" date="2025-08" db="UniProtKB">
        <authorList>
            <consortium name="RefSeq"/>
        </authorList>
    </citation>
    <scope>IDENTIFICATION</scope>
</reference>
<dbReference type="AlphaFoldDB" id="A0A6I9U5J9"/>
<dbReference type="OrthoDB" id="1701699at2759"/>
<feature type="coiled-coil region" evidence="1">
    <location>
        <begin position="273"/>
        <end position="300"/>
    </location>
</feature>
<feature type="region of interest" description="Disordered" evidence="2">
    <location>
        <begin position="1"/>
        <end position="26"/>
    </location>
</feature>
<dbReference type="InterPro" id="IPR004320">
    <property type="entry name" value="BPS1_pln"/>
</dbReference>
<dbReference type="RefSeq" id="XP_011092942.2">
    <property type="nucleotide sequence ID" value="XM_011094640.2"/>
</dbReference>
<sequence>MLNVRHHNFLQSHSSSSANPFSNKKREKMAFSPLRSKALHHGRSLSFPSKLNPATSQFEENLSALKGSEACCSSLSSMNNRINGLKNLYKTIDDLLLLPHIQQIISLESQEKWVDQVLDGYITLLDACTTAKDLFSHTKHGVQELLSALRRKDVHGIHWYLNSRRKWKKIIQKSLKDLRSFKSKNNVASLENDDEAMVLVYMLKETESVTITMLESLLSYLSGTKDQARQSGWSLVSKLIHSKKASFQGEGMDVNEFQKMDALLQVSLEDIHVEEVMARSKEMESSIQNLEEDLECLFRQLIKTRVFLLNILNH</sequence>
<keyword evidence="1" id="KW-0175">Coiled coil</keyword>
<dbReference type="KEGG" id="sind:105173004"/>
<dbReference type="Pfam" id="PF03087">
    <property type="entry name" value="BPS1"/>
    <property type="match status" value="1"/>
</dbReference>
<dbReference type="GO" id="GO:0048367">
    <property type="term" value="P:shoot system development"/>
    <property type="evidence" value="ECO:0007669"/>
    <property type="project" value="InterPro"/>
</dbReference>
<dbReference type="GeneID" id="105173004"/>
<dbReference type="Proteomes" id="UP000504604">
    <property type="component" value="Linkage group LG10"/>
</dbReference>
<evidence type="ECO:0000256" key="2">
    <source>
        <dbReference type="SAM" id="MobiDB-lite"/>
    </source>
</evidence>
<gene>
    <name evidence="4" type="primary">LOC105173004</name>
</gene>
<keyword evidence="3" id="KW-1185">Reference proteome</keyword>
<evidence type="ECO:0000313" key="4">
    <source>
        <dbReference type="RefSeq" id="XP_011092942.2"/>
    </source>
</evidence>
<evidence type="ECO:0000256" key="1">
    <source>
        <dbReference type="SAM" id="Coils"/>
    </source>
</evidence>
<evidence type="ECO:0000313" key="3">
    <source>
        <dbReference type="Proteomes" id="UP000504604"/>
    </source>
</evidence>
<protein>
    <submittedName>
        <fullName evidence="4">Uncharacterized protein LOC105173004</fullName>
    </submittedName>
</protein>
<proteinExistence type="predicted"/>
<dbReference type="GO" id="GO:0048364">
    <property type="term" value="P:root development"/>
    <property type="evidence" value="ECO:0007669"/>
    <property type="project" value="InterPro"/>
</dbReference>
<organism evidence="3 4">
    <name type="scientific">Sesamum indicum</name>
    <name type="common">Oriental sesame</name>
    <name type="synonym">Sesamum orientale</name>
    <dbReference type="NCBI Taxonomy" id="4182"/>
    <lineage>
        <taxon>Eukaryota</taxon>
        <taxon>Viridiplantae</taxon>
        <taxon>Streptophyta</taxon>
        <taxon>Embryophyta</taxon>
        <taxon>Tracheophyta</taxon>
        <taxon>Spermatophyta</taxon>
        <taxon>Magnoliopsida</taxon>
        <taxon>eudicotyledons</taxon>
        <taxon>Gunneridae</taxon>
        <taxon>Pentapetalae</taxon>
        <taxon>asterids</taxon>
        <taxon>lamiids</taxon>
        <taxon>Lamiales</taxon>
        <taxon>Pedaliaceae</taxon>
        <taxon>Sesamum</taxon>
    </lineage>
</organism>